<proteinExistence type="predicted"/>
<dbReference type="EMBL" id="MU277202">
    <property type="protein sequence ID" value="KAI0063562.1"/>
    <property type="molecule type" value="Genomic_DNA"/>
</dbReference>
<comment type="caution">
    <text evidence="1">The sequence shown here is derived from an EMBL/GenBank/DDBJ whole genome shotgun (WGS) entry which is preliminary data.</text>
</comment>
<reference evidence="1" key="1">
    <citation type="submission" date="2021-03" db="EMBL/GenBank/DDBJ databases">
        <authorList>
            <consortium name="DOE Joint Genome Institute"/>
            <person name="Ahrendt S."/>
            <person name="Looney B.P."/>
            <person name="Miyauchi S."/>
            <person name="Morin E."/>
            <person name="Drula E."/>
            <person name="Courty P.E."/>
            <person name="Chicoki N."/>
            <person name="Fauchery L."/>
            <person name="Kohler A."/>
            <person name="Kuo A."/>
            <person name="Labutti K."/>
            <person name="Pangilinan J."/>
            <person name="Lipzen A."/>
            <person name="Riley R."/>
            <person name="Andreopoulos W."/>
            <person name="He G."/>
            <person name="Johnson J."/>
            <person name="Barry K.W."/>
            <person name="Grigoriev I.V."/>
            <person name="Nagy L."/>
            <person name="Hibbett D."/>
            <person name="Henrissat B."/>
            <person name="Matheny P.B."/>
            <person name="Labbe J."/>
            <person name="Martin F."/>
        </authorList>
    </citation>
    <scope>NUCLEOTIDE SEQUENCE</scope>
    <source>
        <strain evidence="1">HHB10654</strain>
    </source>
</reference>
<dbReference type="Proteomes" id="UP000814140">
    <property type="component" value="Unassembled WGS sequence"/>
</dbReference>
<accession>A0ACB8T511</accession>
<evidence type="ECO:0000313" key="1">
    <source>
        <dbReference type="EMBL" id="KAI0063562.1"/>
    </source>
</evidence>
<reference evidence="1" key="2">
    <citation type="journal article" date="2022" name="New Phytol.">
        <title>Evolutionary transition to the ectomycorrhizal habit in the genomes of a hyperdiverse lineage of mushroom-forming fungi.</title>
        <authorList>
            <person name="Looney B."/>
            <person name="Miyauchi S."/>
            <person name="Morin E."/>
            <person name="Drula E."/>
            <person name="Courty P.E."/>
            <person name="Kohler A."/>
            <person name="Kuo A."/>
            <person name="LaButti K."/>
            <person name="Pangilinan J."/>
            <person name="Lipzen A."/>
            <person name="Riley R."/>
            <person name="Andreopoulos W."/>
            <person name="He G."/>
            <person name="Johnson J."/>
            <person name="Nolan M."/>
            <person name="Tritt A."/>
            <person name="Barry K.W."/>
            <person name="Grigoriev I.V."/>
            <person name="Nagy L.G."/>
            <person name="Hibbett D."/>
            <person name="Henrissat B."/>
            <person name="Matheny P.B."/>
            <person name="Labbe J."/>
            <person name="Martin F.M."/>
        </authorList>
    </citation>
    <scope>NUCLEOTIDE SEQUENCE</scope>
    <source>
        <strain evidence="1">HHB10654</strain>
    </source>
</reference>
<evidence type="ECO:0000313" key="2">
    <source>
        <dbReference type="Proteomes" id="UP000814140"/>
    </source>
</evidence>
<organism evidence="1 2">
    <name type="scientific">Artomyces pyxidatus</name>
    <dbReference type="NCBI Taxonomy" id="48021"/>
    <lineage>
        <taxon>Eukaryota</taxon>
        <taxon>Fungi</taxon>
        <taxon>Dikarya</taxon>
        <taxon>Basidiomycota</taxon>
        <taxon>Agaricomycotina</taxon>
        <taxon>Agaricomycetes</taxon>
        <taxon>Russulales</taxon>
        <taxon>Auriscalpiaceae</taxon>
        <taxon>Artomyces</taxon>
    </lineage>
</organism>
<keyword evidence="2" id="KW-1185">Reference proteome</keyword>
<protein>
    <submittedName>
        <fullName evidence="1">Uncharacterized protein</fullName>
    </submittedName>
</protein>
<gene>
    <name evidence="1" type="ORF">BV25DRAFT_1915064</name>
</gene>
<sequence>MSQTRVPRTTVEEIPDEETSLMAQLREAASTPTPLAEFLLDPETIHSLASARTSSRDYRRHGSATASPSHERSRREKGKDKERRRGSDATTSMLSIVLAEEERQAHHLKAMLRITGDRLETEVRKADSAETRATVAELRAREAAARAAAAEQAQHQAEMDAARAREETKRFQMQLDTAEREMRRVMGEMARVQRQREEADDAAAKARDAARKWQAALKDFQAREEGREEGMRIAMYRRYDDGREEGWEEGHSEGYEEGRQEGYSEGRRSGFEEGRQMGRREERKYALQAYSRYQGEPARLYDHRVMSERDLTGGKSILSESQDRIQQWAEITEESIRTPSPKAPRPVWLRRTVTAEPLIEGRR</sequence>
<name>A0ACB8T511_9AGAM</name>